<keyword evidence="1" id="KW-0378">Hydrolase</keyword>
<name>A0AAW0MGS8_9GOBI</name>
<reference evidence="5" key="1">
    <citation type="submission" date="2024-04" db="EMBL/GenBank/DDBJ databases">
        <title>Salinicola lusitanus LLJ914,a marine bacterium isolated from the Okinawa Trough.</title>
        <authorList>
            <person name="Li J."/>
        </authorList>
    </citation>
    <scope>NUCLEOTIDE SEQUENCE [LARGE SCALE GENOMIC DNA]</scope>
</reference>
<evidence type="ECO:0000313" key="4">
    <source>
        <dbReference type="EMBL" id="KAK7879670.1"/>
    </source>
</evidence>
<evidence type="ECO:0000256" key="1">
    <source>
        <dbReference type="ARBA" id="ARBA00022912"/>
    </source>
</evidence>
<feature type="non-terminal residue" evidence="4">
    <location>
        <position position="865"/>
    </location>
</feature>
<dbReference type="Pfam" id="PF00041">
    <property type="entry name" value="fn3"/>
    <property type="match status" value="1"/>
</dbReference>
<accession>A0AAW0MGS8</accession>
<dbReference type="InterPro" id="IPR003961">
    <property type="entry name" value="FN3_dom"/>
</dbReference>
<dbReference type="PANTHER" id="PTHR10367:SF17">
    <property type="entry name" value="MRNA-CAPPING ENZYME"/>
    <property type="match status" value="1"/>
</dbReference>
<dbReference type="EMBL" id="JBBPFD010000217">
    <property type="protein sequence ID" value="KAK7879670.1"/>
    <property type="molecule type" value="Genomic_DNA"/>
</dbReference>
<dbReference type="Gene3D" id="3.90.190.10">
    <property type="entry name" value="Protein tyrosine phosphatase superfamily"/>
    <property type="match status" value="1"/>
</dbReference>
<dbReference type="Proteomes" id="UP001460270">
    <property type="component" value="Unassembled WGS sequence"/>
</dbReference>
<keyword evidence="2" id="KW-1133">Transmembrane helix</keyword>
<dbReference type="GO" id="GO:0006370">
    <property type="term" value="P:7-methylguanosine mRNA capping"/>
    <property type="evidence" value="ECO:0007669"/>
    <property type="project" value="TreeGrafter"/>
</dbReference>
<keyword evidence="2" id="KW-0812">Transmembrane</keyword>
<dbReference type="SUPFAM" id="SSF49265">
    <property type="entry name" value="Fibronectin type III"/>
    <property type="match status" value="2"/>
</dbReference>
<dbReference type="GO" id="GO:0004721">
    <property type="term" value="F:phosphoprotein phosphatase activity"/>
    <property type="evidence" value="ECO:0007669"/>
    <property type="project" value="UniProtKB-KW"/>
</dbReference>
<feature type="domain" description="Fibronectin type-III" evidence="3">
    <location>
        <begin position="323"/>
        <end position="417"/>
    </location>
</feature>
<organism evidence="4 5">
    <name type="scientific">Mugilogobius chulae</name>
    <name type="common">yellowstripe goby</name>
    <dbReference type="NCBI Taxonomy" id="88201"/>
    <lineage>
        <taxon>Eukaryota</taxon>
        <taxon>Metazoa</taxon>
        <taxon>Chordata</taxon>
        <taxon>Craniata</taxon>
        <taxon>Vertebrata</taxon>
        <taxon>Euteleostomi</taxon>
        <taxon>Actinopterygii</taxon>
        <taxon>Neopterygii</taxon>
        <taxon>Teleostei</taxon>
        <taxon>Neoteleostei</taxon>
        <taxon>Acanthomorphata</taxon>
        <taxon>Gobiaria</taxon>
        <taxon>Gobiiformes</taxon>
        <taxon>Gobioidei</taxon>
        <taxon>Gobiidae</taxon>
        <taxon>Gobionellinae</taxon>
        <taxon>Mugilogobius</taxon>
    </lineage>
</organism>
<dbReference type="AlphaFoldDB" id="A0AAW0MGS8"/>
<dbReference type="SMART" id="SM00060">
    <property type="entry name" value="FN3"/>
    <property type="match status" value="3"/>
</dbReference>
<feature type="transmembrane region" description="Helical" evidence="2">
    <location>
        <begin position="419"/>
        <end position="441"/>
    </location>
</feature>
<keyword evidence="5" id="KW-1185">Reference proteome</keyword>
<dbReference type="CDD" id="cd00063">
    <property type="entry name" value="FN3"/>
    <property type="match status" value="2"/>
</dbReference>
<feature type="domain" description="Fibronectin type-III" evidence="3">
    <location>
        <begin position="89"/>
        <end position="185"/>
    </location>
</feature>
<evidence type="ECO:0000256" key="2">
    <source>
        <dbReference type="SAM" id="Phobius"/>
    </source>
</evidence>
<feature type="transmembrane region" description="Helical" evidence="2">
    <location>
        <begin position="743"/>
        <end position="767"/>
    </location>
</feature>
<dbReference type="PANTHER" id="PTHR10367">
    <property type="entry name" value="MRNA-CAPPING ENZYME"/>
    <property type="match status" value="1"/>
</dbReference>
<dbReference type="Gene3D" id="2.60.40.10">
    <property type="entry name" value="Immunoglobulins"/>
    <property type="match status" value="3"/>
</dbReference>
<keyword evidence="1" id="KW-0904">Protein phosphatase</keyword>
<gene>
    <name evidence="4" type="ORF">WMY93_033623</name>
</gene>
<comment type="caution">
    <text evidence="4">The sequence shown here is derived from an EMBL/GenBank/DDBJ whole genome shotgun (WGS) entry which is preliminary data.</text>
</comment>
<dbReference type="InterPro" id="IPR051029">
    <property type="entry name" value="mRNA_Capping_Enz/RNA_Phosphat"/>
</dbReference>
<dbReference type="InterPro" id="IPR029021">
    <property type="entry name" value="Prot-tyrosine_phosphatase-like"/>
</dbReference>
<dbReference type="PROSITE" id="PS50853">
    <property type="entry name" value="FN3"/>
    <property type="match status" value="2"/>
</dbReference>
<dbReference type="GO" id="GO:0004484">
    <property type="term" value="F:mRNA guanylyltransferase activity"/>
    <property type="evidence" value="ECO:0007669"/>
    <property type="project" value="TreeGrafter"/>
</dbReference>
<keyword evidence="2" id="KW-0472">Membrane</keyword>
<sequence length="865" mass="97986">MKEGLPRWFTCSWEHHINTRLKISYSVICVRCTKELCISNVTNCTRSTLNVPQVSFLESNTVYVKASTKVWEVQSSLYTFTAAQIFKIPPRKVNVTARLDHVLVEWNRLPDLNVTGSCQVKYSHTENEKILTDVLTVTLTPEDKGRLVLSDVESCRTYSVSVRCALTQAPWSYWSPERTIQTRLKKRDVKLDVWRRVSKLHNDMRVQIMWKGIPPNCPEDSFYLSAFVGNDSDELFGVNSVEVKRDEDGLVVGWTAPAQTVSGYVVDWTHDGDDFEWRRTKSTLIRLHGLVDKKPYNITVTPLFGNKTGPSAQTTGVCSTFTDPPNVTIVNLVAYGKSAHISWTVRSQDVCSDEVLNYTVFYGTLHGPQLNLSVKSTQRHVDLKNLNPDTKYSVHVVAAAKSGLSKSNERLFQTKRFDLSLIIVLCIIGILLLILSIALFCTMKKFSEKPVPNPGLSSLALWPQATQQKTKPLLSLSTLHPRAYNISSNMSHNGPPPRWRNCPRRGQPVAGKFLPMKTMLGPRYDEQVAEENRFHPGMLSNYLKSMNVKMGLLVDLTNTTRFYDRNEIEKEGIKYVKLQCKGHGECPSQETTAMFIRLCEHFIEKNPTELIVIAIMVENIHWQSFLFQSEVVAPGGLPLPSCSIAAAVIDFVFIWGIVCFLFVTITTDSPLGFNEDSFCVTVSQKIFIGEQFQNAWKYVGHYLMLYSDPSSIFELVYVLYYLSSESWAAESHAPVERGIIIDLLQFIVYGASNILIISVGNCGRFILLKKDLISVVFGSFFEEYRLERKLGTRLVGDEYKDIVYQSLGLLLTFEVVFFGPIRKWDCLPRWVFWPVAWPACESNLSAIVRAERVNVNAALSSLQPD</sequence>
<evidence type="ECO:0000313" key="5">
    <source>
        <dbReference type="Proteomes" id="UP001460270"/>
    </source>
</evidence>
<evidence type="ECO:0000259" key="3">
    <source>
        <dbReference type="PROSITE" id="PS50853"/>
    </source>
</evidence>
<dbReference type="SUPFAM" id="SSF52799">
    <property type="entry name" value="(Phosphotyrosine protein) phosphatases II"/>
    <property type="match status" value="1"/>
</dbReference>
<dbReference type="InterPro" id="IPR013783">
    <property type="entry name" value="Ig-like_fold"/>
</dbReference>
<protein>
    <recommendedName>
        <fullName evidence="3">Fibronectin type-III domain-containing protein</fullName>
    </recommendedName>
</protein>
<proteinExistence type="predicted"/>
<feature type="transmembrane region" description="Helical" evidence="2">
    <location>
        <begin position="644"/>
        <end position="665"/>
    </location>
</feature>
<dbReference type="InterPro" id="IPR036116">
    <property type="entry name" value="FN3_sf"/>
</dbReference>